<dbReference type="PANTHER" id="PTHR12558:SF13">
    <property type="entry name" value="CELL DIVISION CYCLE PROTEIN 27 HOMOLOG"/>
    <property type="match status" value="1"/>
</dbReference>
<sequence>MKGKYLITASAIMISFGSFAQKDELKAVEKALKSNNAVEAKTNIEKAESLIANADDSQKAQFYYLKGNTYYELAKKKNAETSKNYSTAVQAYSDLIAVESKSGKQKFSKLAEVSLLQMKSEIQNSAIADYEAKRYKDAAIKLNEVYQLDKKDTLSLFNAALSAVTAEDLDLALGYLNELKRLNYTGRGNLYTAVSKLNDQPEGFANAKDMNDAVKRGTHTTPKITKLESKKGEIFKYISLILAKNGDVEGAKKAVSDARKANPNDDSLLETEANLYLQTNDIAKYEELIKEVVAKKPNDPILFYNLGVVTAQAGKTADAEKFYKKSIELDPKNVNTYLNLAILKFSNDKAIVDEMNKLGTTPKDNKRYEELKKKKDGMYKDALPYLEKAHELAPDNTDVSQTLMNVYNALDMTDKYQAMKAKAKK</sequence>
<dbReference type="Proteomes" id="UP000244677">
    <property type="component" value="Chromosome"/>
</dbReference>
<dbReference type="Pfam" id="PF13431">
    <property type="entry name" value="TPR_17"/>
    <property type="match status" value="1"/>
</dbReference>
<feature type="repeat" description="TPR" evidence="1">
    <location>
        <begin position="300"/>
        <end position="333"/>
    </location>
</feature>
<dbReference type="InterPro" id="IPR011990">
    <property type="entry name" value="TPR-like_helical_dom_sf"/>
</dbReference>
<reference evidence="2 3" key="1">
    <citation type="submission" date="2017-04" db="EMBL/GenBank/DDBJ databases">
        <title>Complete genome sequence of Flavobacterium kingsejong AJ004.</title>
        <authorList>
            <person name="Lee P.C."/>
        </authorList>
    </citation>
    <scope>NUCLEOTIDE SEQUENCE [LARGE SCALE GENOMIC DNA]</scope>
    <source>
        <strain evidence="2 3">AJ004</strain>
    </source>
</reference>
<protein>
    <recommendedName>
        <fullName evidence="4">Tetratricopeptide repeat protein</fullName>
    </recommendedName>
</protein>
<evidence type="ECO:0008006" key="4">
    <source>
        <dbReference type="Google" id="ProtNLM"/>
    </source>
</evidence>
<dbReference type="InterPro" id="IPR019734">
    <property type="entry name" value="TPR_rpt"/>
</dbReference>
<evidence type="ECO:0000313" key="2">
    <source>
        <dbReference type="EMBL" id="AWG26351.1"/>
    </source>
</evidence>
<dbReference type="KEGG" id="fki:FK004_14495"/>
<organism evidence="2 3">
    <name type="scientific">Flavobacterium kingsejongi</name>
    <dbReference type="NCBI Taxonomy" id="1678728"/>
    <lineage>
        <taxon>Bacteria</taxon>
        <taxon>Pseudomonadati</taxon>
        <taxon>Bacteroidota</taxon>
        <taxon>Flavobacteriia</taxon>
        <taxon>Flavobacteriales</taxon>
        <taxon>Flavobacteriaceae</taxon>
        <taxon>Flavobacterium</taxon>
    </lineage>
</organism>
<name>A0A2S1LRR3_9FLAO</name>
<evidence type="ECO:0000256" key="1">
    <source>
        <dbReference type="PROSITE-ProRule" id="PRU00339"/>
    </source>
</evidence>
<dbReference type="PANTHER" id="PTHR12558">
    <property type="entry name" value="CELL DIVISION CYCLE 16,23,27"/>
    <property type="match status" value="1"/>
</dbReference>
<dbReference type="SMART" id="SM00028">
    <property type="entry name" value="TPR"/>
    <property type="match status" value="4"/>
</dbReference>
<dbReference type="AlphaFoldDB" id="A0A2S1LRR3"/>
<dbReference type="RefSeq" id="WP_108737875.1">
    <property type="nucleotide sequence ID" value="NZ_CP020919.1"/>
</dbReference>
<evidence type="ECO:0000313" key="3">
    <source>
        <dbReference type="Proteomes" id="UP000244677"/>
    </source>
</evidence>
<dbReference type="OrthoDB" id="1149028at2"/>
<dbReference type="EMBL" id="CP020919">
    <property type="protein sequence ID" value="AWG26351.1"/>
    <property type="molecule type" value="Genomic_DNA"/>
</dbReference>
<keyword evidence="1" id="KW-0802">TPR repeat</keyword>
<dbReference type="Gene3D" id="1.25.40.10">
    <property type="entry name" value="Tetratricopeptide repeat domain"/>
    <property type="match status" value="3"/>
</dbReference>
<keyword evidence="3" id="KW-1185">Reference proteome</keyword>
<accession>A0A2S1LRR3</accession>
<dbReference type="PROSITE" id="PS50005">
    <property type="entry name" value="TPR"/>
    <property type="match status" value="1"/>
</dbReference>
<dbReference type="SUPFAM" id="SSF48452">
    <property type="entry name" value="TPR-like"/>
    <property type="match status" value="1"/>
</dbReference>
<gene>
    <name evidence="2" type="ORF">FK004_14495</name>
</gene>
<proteinExistence type="predicted"/>